<evidence type="ECO:0000313" key="1">
    <source>
        <dbReference type="EMBL" id="SCY04377.1"/>
    </source>
</evidence>
<protein>
    <recommendedName>
        <fullName evidence="3">DUF2322 family protein</fullName>
    </recommendedName>
</protein>
<dbReference type="InterPro" id="IPR016755">
    <property type="entry name" value="UCP019302"/>
</dbReference>
<reference evidence="1 2" key="1">
    <citation type="submission" date="2016-10" db="EMBL/GenBank/DDBJ databases">
        <authorList>
            <person name="Varghese N."/>
            <person name="Submissions S."/>
        </authorList>
    </citation>
    <scope>NUCLEOTIDE SEQUENCE [LARGE SCALE GENOMIC DNA]</scope>
    <source>
        <strain evidence="1 2">DSM 22022</strain>
    </source>
</reference>
<dbReference type="RefSeq" id="WP_011199211.1">
    <property type="nucleotide sequence ID" value="NZ_CP015031.1"/>
</dbReference>
<dbReference type="Pfam" id="PF10084">
    <property type="entry name" value="DUF2322"/>
    <property type="match status" value="1"/>
</dbReference>
<organism evidence="1 2">
    <name type="scientific">Basfia succiniciproducens</name>
    <dbReference type="NCBI Taxonomy" id="653940"/>
    <lineage>
        <taxon>Bacteria</taxon>
        <taxon>Pseudomonadati</taxon>
        <taxon>Pseudomonadota</taxon>
        <taxon>Gammaproteobacteria</taxon>
        <taxon>Pasteurellales</taxon>
        <taxon>Pasteurellaceae</taxon>
        <taxon>Basfia</taxon>
    </lineage>
</organism>
<gene>
    <name evidence="1" type="ORF">SAMN02910354_01268</name>
</gene>
<evidence type="ECO:0000313" key="2">
    <source>
        <dbReference type="Proteomes" id="UP000199588"/>
    </source>
</evidence>
<sequence length="104" mass="11504">MDFKTNLDALPAIDRLSGLDVIKDNEVIHHIPAVAGKLGSLRVYNALAAQFNGKLDRTSAQKGVEIFAEHSADAKQNPNKHPNIDLLFDVINNDLTYKLQPIEK</sequence>
<dbReference type="PIRSF" id="PIRSF019302">
    <property type="entry name" value="UCP019302"/>
    <property type="match status" value="1"/>
</dbReference>
<name>A0A1G5CPY5_9PAST</name>
<evidence type="ECO:0008006" key="3">
    <source>
        <dbReference type="Google" id="ProtNLM"/>
    </source>
</evidence>
<dbReference type="Proteomes" id="UP000199588">
    <property type="component" value="Unassembled WGS sequence"/>
</dbReference>
<keyword evidence="2" id="KW-1185">Reference proteome</keyword>
<proteinExistence type="predicted"/>
<accession>A0A1G5CPY5</accession>
<comment type="caution">
    <text evidence="1">The sequence shown here is derived from an EMBL/GenBank/DDBJ whole genome shotgun (WGS) entry which is preliminary data.</text>
</comment>
<dbReference type="EMBL" id="FMUQ01000009">
    <property type="protein sequence ID" value="SCY04377.1"/>
    <property type="molecule type" value="Genomic_DNA"/>
</dbReference>